<dbReference type="InterPro" id="IPR001387">
    <property type="entry name" value="Cro/C1-type_HTH"/>
</dbReference>
<dbReference type="GO" id="GO:0005829">
    <property type="term" value="C:cytosol"/>
    <property type="evidence" value="ECO:0007669"/>
    <property type="project" value="TreeGrafter"/>
</dbReference>
<dbReference type="PANTHER" id="PTHR46797:SF1">
    <property type="entry name" value="METHYLPHOSPHONATE SYNTHASE"/>
    <property type="match status" value="1"/>
</dbReference>
<dbReference type="HOGENOM" id="CLU_066192_4_4_9"/>
<dbReference type="Gene3D" id="1.10.260.40">
    <property type="entry name" value="lambda repressor-like DNA-binding domains"/>
    <property type="match status" value="1"/>
</dbReference>
<dbReference type="Proteomes" id="UP000001572">
    <property type="component" value="Chromosome"/>
</dbReference>
<evidence type="ECO:0000313" key="3">
    <source>
        <dbReference type="EMBL" id="ABR46411.1"/>
    </source>
</evidence>
<dbReference type="eggNOG" id="COG1396">
    <property type="taxonomic scope" value="Bacteria"/>
</dbReference>
<dbReference type="AlphaFoldDB" id="A6TJP3"/>
<keyword evidence="1" id="KW-0238">DNA-binding</keyword>
<dbReference type="SUPFAM" id="SSF47413">
    <property type="entry name" value="lambda repressor-like DNA-binding domains"/>
    <property type="match status" value="1"/>
</dbReference>
<evidence type="ECO:0000259" key="2">
    <source>
        <dbReference type="PROSITE" id="PS50943"/>
    </source>
</evidence>
<dbReference type="Pfam" id="PF12844">
    <property type="entry name" value="HTH_19"/>
    <property type="match status" value="1"/>
</dbReference>
<evidence type="ECO:0000256" key="1">
    <source>
        <dbReference type="ARBA" id="ARBA00023125"/>
    </source>
</evidence>
<gene>
    <name evidence="3" type="ordered locus">Amet_0174</name>
</gene>
<dbReference type="EMBL" id="CP000724">
    <property type="protein sequence ID" value="ABR46411.1"/>
    <property type="molecule type" value="Genomic_DNA"/>
</dbReference>
<evidence type="ECO:0000313" key="4">
    <source>
        <dbReference type="Proteomes" id="UP000001572"/>
    </source>
</evidence>
<dbReference type="RefSeq" id="WP_011971320.1">
    <property type="nucleotide sequence ID" value="NC_009633.1"/>
</dbReference>
<proteinExistence type="predicted"/>
<dbReference type="GO" id="GO:0003700">
    <property type="term" value="F:DNA-binding transcription factor activity"/>
    <property type="evidence" value="ECO:0007669"/>
    <property type="project" value="TreeGrafter"/>
</dbReference>
<protein>
    <submittedName>
        <fullName evidence="3">Transcriptional regulator, XRE family</fullName>
    </submittedName>
</protein>
<dbReference type="InterPro" id="IPR050807">
    <property type="entry name" value="TransReg_Diox_bact_type"/>
</dbReference>
<dbReference type="CDD" id="cd00093">
    <property type="entry name" value="HTH_XRE"/>
    <property type="match status" value="1"/>
</dbReference>
<name>A6TJP3_ALKMQ</name>
<dbReference type="PROSITE" id="PS50943">
    <property type="entry name" value="HTH_CROC1"/>
    <property type="match status" value="1"/>
</dbReference>
<accession>A6TJP3</accession>
<dbReference type="OrthoDB" id="9814553at2"/>
<dbReference type="GO" id="GO:0003677">
    <property type="term" value="F:DNA binding"/>
    <property type="evidence" value="ECO:0007669"/>
    <property type="project" value="UniProtKB-KW"/>
</dbReference>
<reference evidence="4" key="1">
    <citation type="journal article" date="2016" name="Genome Announc.">
        <title>Complete genome sequence of Alkaliphilus metalliredigens strain QYMF, an alkaliphilic and metal-reducing bacterium isolated from borax-contaminated leachate ponds.</title>
        <authorList>
            <person name="Hwang C."/>
            <person name="Copeland A."/>
            <person name="Lucas S."/>
            <person name="Lapidus A."/>
            <person name="Barry K."/>
            <person name="Detter J.C."/>
            <person name="Glavina Del Rio T."/>
            <person name="Hammon N."/>
            <person name="Israni S."/>
            <person name="Dalin E."/>
            <person name="Tice H."/>
            <person name="Pitluck S."/>
            <person name="Chertkov O."/>
            <person name="Brettin T."/>
            <person name="Bruce D."/>
            <person name="Han C."/>
            <person name="Schmutz J."/>
            <person name="Larimer F."/>
            <person name="Land M.L."/>
            <person name="Hauser L."/>
            <person name="Kyrpides N."/>
            <person name="Mikhailova N."/>
            <person name="Ye Q."/>
            <person name="Zhou J."/>
            <person name="Richardson P."/>
            <person name="Fields M.W."/>
        </authorList>
    </citation>
    <scope>NUCLEOTIDE SEQUENCE [LARGE SCALE GENOMIC DNA]</scope>
    <source>
        <strain evidence="4">QYMF</strain>
    </source>
</reference>
<sequence length="140" mass="15815">MNSIGERIRFSRKANHLTLTDVNKLTGLSIGNLSELENNKFMPSTNALLAFKKLFQVSIDWLLTGKYSNEMTTNPQIEVSDITYESGPVSFYSLSSDEQRLIESYQGLSVEDQRAIWGFISVASKKYAKDKTSPLPKQQK</sequence>
<dbReference type="SMART" id="SM00530">
    <property type="entry name" value="HTH_XRE"/>
    <property type="match status" value="1"/>
</dbReference>
<keyword evidence="4" id="KW-1185">Reference proteome</keyword>
<dbReference type="KEGG" id="amt:Amet_0174"/>
<dbReference type="STRING" id="293826.Amet_0174"/>
<organism evidence="3 4">
    <name type="scientific">Alkaliphilus metalliredigens (strain QYMF)</name>
    <dbReference type="NCBI Taxonomy" id="293826"/>
    <lineage>
        <taxon>Bacteria</taxon>
        <taxon>Bacillati</taxon>
        <taxon>Bacillota</taxon>
        <taxon>Clostridia</taxon>
        <taxon>Peptostreptococcales</taxon>
        <taxon>Natronincolaceae</taxon>
        <taxon>Alkaliphilus</taxon>
    </lineage>
</organism>
<feature type="domain" description="HTH cro/C1-type" evidence="2">
    <location>
        <begin position="8"/>
        <end position="62"/>
    </location>
</feature>
<dbReference type="PANTHER" id="PTHR46797">
    <property type="entry name" value="HTH-TYPE TRANSCRIPTIONAL REGULATOR"/>
    <property type="match status" value="1"/>
</dbReference>
<dbReference type="InterPro" id="IPR010982">
    <property type="entry name" value="Lambda_DNA-bd_dom_sf"/>
</dbReference>